<dbReference type="RefSeq" id="XP_043136536.1">
    <property type="nucleotide sequence ID" value="XM_043278792.1"/>
</dbReference>
<feature type="transmembrane region" description="Helical" evidence="2">
    <location>
        <begin position="218"/>
        <end position="242"/>
    </location>
</feature>
<keyword evidence="2" id="KW-0812">Transmembrane</keyword>
<proteinExistence type="predicted"/>
<feature type="compositionally biased region" description="Basic and acidic residues" evidence="1">
    <location>
        <begin position="254"/>
        <end position="273"/>
    </location>
</feature>
<gene>
    <name evidence="3" type="ORF">ACHE_40578A</name>
</gene>
<feature type="region of interest" description="Disordered" evidence="1">
    <location>
        <begin position="252"/>
        <end position="273"/>
    </location>
</feature>
<dbReference type="EMBL" id="AP024419">
    <property type="protein sequence ID" value="BCR88014.1"/>
    <property type="molecule type" value="Genomic_DNA"/>
</dbReference>
<evidence type="ECO:0008006" key="5">
    <source>
        <dbReference type="Google" id="ProtNLM"/>
    </source>
</evidence>
<name>A0A7R7VQ50_ASPCH</name>
<dbReference type="Proteomes" id="UP000637239">
    <property type="component" value="Chromosome 4"/>
</dbReference>
<protein>
    <recommendedName>
        <fullName evidence="5">Actin cortical patch SUR7/pH-response regulator PalI</fullName>
    </recommendedName>
</protein>
<dbReference type="KEGG" id="ache:ACHE_40578A"/>
<dbReference type="GeneID" id="66982373"/>
<feature type="transmembrane region" description="Helical" evidence="2">
    <location>
        <begin position="140"/>
        <end position="163"/>
    </location>
</feature>
<dbReference type="GO" id="GO:0051285">
    <property type="term" value="C:cell cortex of cell tip"/>
    <property type="evidence" value="ECO:0007669"/>
    <property type="project" value="TreeGrafter"/>
</dbReference>
<reference evidence="3" key="2">
    <citation type="submission" date="2021-02" db="EMBL/GenBank/DDBJ databases">
        <title>Aspergillus chevalieri M1 genome sequence.</title>
        <authorList>
            <person name="Kadooka C."/>
            <person name="Mori K."/>
            <person name="Futagami T."/>
        </authorList>
    </citation>
    <scope>NUCLEOTIDE SEQUENCE</scope>
    <source>
        <strain evidence="3">M1</strain>
    </source>
</reference>
<keyword evidence="4" id="KW-1185">Reference proteome</keyword>
<dbReference type="GO" id="GO:0005886">
    <property type="term" value="C:plasma membrane"/>
    <property type="evidence" value="ECO:0007669"/>
    <property type="project" value="InterPro"/>
</dbReference>
<evidence type="ECO:0000256" key="1">
    <source>
        <dbReference type="SAM" id="MobiDB-lite"/>
    </source>
</evidence>
<dbReference type="Pfam" id="PF06687">
    <property type="entry name" value="SUR7"/>
    <property type="match status" value="1"/>
</dbReference>
<evidence type="ECO:0000256" key="2">
    <source>
        <dbReference type="SAM" id="Phobius"/>
    </source>
</evidence>
<feature type="transmembrane region" description="Helical" evidence="2">
    <location>
        <begin position="20"/>
        <end position="42"/>
    </location>
</feature>
<sequence>MLSEAVYNEYNAPSKMPNWIRLLPTIGAFISFILSLLCLFSGTRMNFLTGNDIFKLYTPIGNGTGLQDFYAIYPMSYCGGFLGDGMNMSGCSGYDILFTFNATQVLLEDSGNNASLEELGWPTAISDDFEAFSATKQSMGVFYCIAAGIAAVAVLIRFGLLIARRTKQMIFELPILFLGFVSLSVASVIATVIALQFVNLVNSHGRESRVTAEYGQQFLGMTWAATGLLLAGSIVNFVFVLFDRRPETGYVQPIEHDEHDGPDETHEPKGMED</sequence>
<dbReference type="PANTHER" id="PTHR28019:SF7">
    <property type="entry name" value="SUR7 PROTEIN"/>
    <property type="match status" value="1"/>
</dbReference>
<keyword evidence="2" id="KW-0472">Membrane</keyword>
<keyword evidence="2" id="KW-1133">Transmembrane helix</keyword>
<organism evidence="3 4">
    <name type="scientific">Aspergillus chevalieri</name>
    <name type="common">Eurotium chevalieri</name>
    <dbReference type="NCBI Taxonomy" id="182096"/>
    <lineage>
        <taxon>Eukaryota</taxon>
        <taxon>Fungi</taxon>
        <taxon>Dikarya</taxon>
        <taxon>Ascomycota</taxon>
        <taxon>Pezizomycotina</taxon>
        <taxon>Eurotiomycetes</taxon>
        <taxon>Eurotiomycetidae</taxon>
        <taxon>Eurotiales</taxon>
        <taxon>Aspergillaceae</taxon>
        <taxon>Aspergillus</taxon>
        <taxon>Aspergillus subgen. Aspergillus</taxon>
    </lineage>
</organism>
<feature type="transmembrane region" description="Helical" evidence="2">
    <location>
        <begin position="175"/>
        <end position="198"/>
    </location>
</feature>
<reference evidence="3" key="1">
    <citation type="submission" date="2021-01" db="EMBL/GenBank/DDBJ databases">
        <authorList>
            <consortium name="Aspergillus chevalieri M1 genome sequencing consortium"/>
            <person name="Kazuki M."/>
            <person name="Futagami T."/>
        </authorList>
    </citation>
    <scope>NUCLEOTIDE SEQUENCE</scope>
    <source>
        <strain evidence="3">M1</strain>
    </source>
</reference>
<dbReference type="PANTHER" id="PTHR28019">
    <property type="entry name" value="CELL MEMBRANE PROTEIN YLR413W-RELATED"/>
    <property type="match status" value="1"/>
</dbReference>
<dbReference type="GO" id="GO:0031505">
    <property type="term" value="P:fungal-type cell wall organization"/>
    <property type="evidence" value="ECO:0007669"/>
    <property type="project" value="TreeGrafter"/>
</dbReference>
<dbReference type="InterPro" id="IPR009571">
    <property type="entry name" value="SUR7/Rim9-like_fungi"/>
</dbReference>
<evidence type="ECO:0000313" key="4">
    <source>
        <dbReference type="Proteomes" id="UP000637239"/>
    </source>
</evidence>
<dbReference type="InterPro" id="IPR052413">
    <property type="entry name" value="SUR7_domain"/>
</dbReference>
<dbReference type="AlphaFoldDB" id="A0A7R7VQ50"/>
<accession>A0A7R7VQ50</accession>
<evidence type="ECO:0000313" key="3">
    <source>
        <dbReference type="EMBL" id="BCR88014.1"/>
    </source>
</evidence>